<dbReference type="InterPro" id="IPR036028">
    <property type="entry name" value="SH3-like_dom_sf"/>
</dbReference>
<name>A0ABQ8TXM7_PERAM</name>
<dbReference type="SUPFAM" id="SSF50044">
    <property type="entry name" value="SH3-domain"/>
    <property type="match status" value="1"/>
</dbReference>
<dbReference type="SUPFAM" id="SSF103657">
    <property type="entry name" value="BAR/IMD domain-like"/>
    <property type="match status" value="1"/>
</dbReference>
<dbReference type="PROSITE" id="PS51741">
    <property type="entry name" value="F_BAR"/>
    <property type="match status" value="1"/>
</dbReference>
<reference evidence="4 5" key="1">
    <citation type="journal article" date="2022" name="Allergy">
        <title>Genome assembly and annotation of Periplaneta americana reveal a comprehensive cockroach allergen profile.</title>
        <authorList>
            <person name="Wang L."/>
            <person name="Xiong Q."/>
            <person name="Saelim N."/>
            <person name="Wang L."/>
            <person name="Nong W."/>
            <person name="Wan A.T."/>
            <person name="Shi M."/>
            <person name="Liu X."/>
            <person name="Cao Q."/>
            <person name="Hui J.H.L."/>
            <person name="Sookrung N."/>
            <person name="Leung T.F."/>
            <person name="Tungtrongchitr A."/>
            <person name="Tsui S.K.W."/>
        </authorList>
    </citation>
    <scope>NUCLEOTIDE SEQUENCE [LARGE SCALE GENOMIC DNA]</scope>
    <source>
        <strain evidence="4">PWHHKU_190912</strain>
    </source>
</reference>
<keyword evidence="5" id="KW-1185">Reference proteome</keyword>
<feature type="compositionally biased region" description="Polar residues" evidence="2">
    <location>
        <begin position="479"/>
        <end position="492"/>
    </location>
</feature>
<dbReference type="InterPro" id="IPR027267">
    <property type="entry name" value="AH/BAR_dom_sf"/>
</dbReference>
<evidence type="ECO:0000313" key="4">
    <source>
        <dbReference type="EMBL" id="KAJ4450906.1"/>
    </source>
</evidence>
<sequence>MGKTLAKVNKTKVDYHTACKTEKSASNQERNASADSSLSPDQVKKMQDRVQKSKEDVQKAKEKYEAALDEINSYNPKYMEDMSVVFDKCQDMEAQRLQFFKEIMFNIHKCLNISQDPVLPQIYEEFYHTVNNADHEKDLKWWSNTHGVNMAMNWPYFEEYTEEFRDIAKGRSKEAIPGIMLINQRPVGEDVHFSLRRCCSKMPKFSVPLRSELQSYVNNFRSDVFCADDLSFEEVEKFKYLGATVTNINDTREEIKRRINMGNACYYSVEKLLSSTLLSKNLKVRIYKTVILPIVLYGCETWTLTLREEHRLRVFENKVLRKIFGAKRDEVTGEWRKLHNAELHALYSSPDIISNIKSRRLRWAGNVARMGKSRNAYRVSVGRPEGKRPLGRPRRRWEDNIKMDLREVGYDDRDWINLAQDRDRWRAYVRAAMNLREFPPVNNKVARKSTTRVIPTDVTTDTKTEALNSGKAKEKTENANRTSTITNGTRSEANPFEEEEWDEEGGEALVDTGEPGVPVKALYDYDGAESDELSFRQGTETIYLYLEIYMLIEKICVEQHTDEYFSTTKFPRTSIHVYHLSTSLSLEIPSGKTLTSEVQTSFMQYSVSLHHPRFS</sequence>
<evidence type="ECO:0000256" key="1">
    <source>
        <dbReference type="PROSITE-ProRule" id="PRU01077"/>
    </source>
</evidence>
<protein>
    <recommendedName>
        <fullName evidence="3">F-BAR domain-containing protein</fullName>
    </recommendedName>
</protein>
<evidence type="ECO:0000313" key="5">
    <source>
        <dbReference type="Proteomes" id="UP001148838"/>
    </source>
</evidence>
<evidence type="ECO:0000256" key="2">
    <source>
        <dbReference type="SAM" id="MobiDB-lite"/>
    </source>
</evidence>
<dbReference type="InterPro" id="IPR031160">
    <property type="entry name" value="F_BAR_dom"/>
</dbReference>
<dbReference type="Gene3D" id="1.20.1270.60">
    <property type="entry name" value="Arfaptin homology (AH) domain/BAR domain"/>
    <property type="match status" value="1"/>
</dbReference>
<proteinExistence type="predicted"/>
<dbReference type="Proteomes" id="UP001148838">
    <property type="component" value="Unassembled WGS sequence"/>
</dbReference>
<dbReference type="Gene3D" id="2.30.30.40">
    <property type="entry name" value="SH3 Domains"/>
    <property type="match status" value="1"/>
</dbReference>
<organism evidence="4 5">
    <name type="scientific">Periplaneta americana</name>
    <name type="common">American cockroach</name>
    <name type="synonym">Blatta americana</name>
    <dbReference type="NCBI Taxonomy" id="6978"/>
    <lineage>
        <taxon>Eukaryota</taxon>
        <taxon>Metazoa</taxon>
        <taxon>Ecdysozoa</taxon>
        <taxon>Arthropoda</taxon>
        <taxon>Hexapoda</taxon>
        <taxon>Insecta</taxon>
        <taxon>Pterygota</taxon>
        <taxon>Neoptera</taxon>
        <taxon>Polyneoptera</taxon>
        <taxon>Dictyoptera</taxon>
        <taxon>Blattodea</taxon>
        <taxon>Blattoidea</taxon>
        <taxon>Blattidae</taxon>
        <taxon>Blattinae</taxon>
        <taxon>Periplaneta</taxon>
    </lineage>
</organism>
<feature type="region of interest" description="Disordered" evidence="2">
    <location>
        <begin position="464"/>
        <end position="496"/>
    </location>
</feature>
<feature type="region of interest" description="Disordered" evidence="2">
    <location>
        <begin position="19"/>
        <end position="58"/>
    </location>
</feature>
<feature type="compositionally biased region" description="Polar residues" evidence="2">
    <location>
        <begin position="24"/>
        <end position="40"/>
    </location>
</feature>
<dbReference type="PANTHER" id="PTHR23065:SF11">
    <property type="entry name" value="SYNDAPIN, ISOFORM C"/>
    <property type="match status" value="1"/>
</dbReference>
<dbReference type="EMBL" id="JAJSOF020000001">
    <property type="protein sequence ID" value="KAJ4450906.1"/>
    <property type="molecule type" value="Genomic_DNA"/>
</dbReference>
<evidence type="ECO:0000259" key="3">
    <source>
        <dbReference type="PROSITE" id="PS51741"/>
    </source>
</evidence>
<gene>
    <name evidence="4" type="ORF">ANN_02340</name>
</gene>
<feature type="domain" description="F-BAR" evidence="3">
    <location>
        <begin position="1"/>
        <end position="138"/>
    </location>
</feature>
<feature type="compositionally biased region" description="Basic and acidic residues" evidence="2">
    <location>
        <begin position="42"/>
        <end position="58"/>
    </location>
</feature>
<comment type="caution">
    <text evidence="4">The sequence shown here is derived from an EMBL/GenBank/DDBJ whole genome shotgun (WGS) entry which is preliminary data.</text>
</comment>
<dbReference type="PANTHER" id="PTHR23065">
    <property type="entry name" value="PROLINE-SERINE-THREONINE PHOSPHATASE INTERACTING PROTEIN 1"/>
    <property type="match status" value="1"/>
</dbReference>
<keyword evidence="1" id="KW-0175">Coiled coil</keyword>
<accession>A0ABQ8TXM7</accession>